<keyword evidence="1" id="KW-1133">Transmembrane helix</keyword>
<comment type="caution">
    <text evidence="2">The sequence shown here is derived from an EMBL/GenBank/DDBJ whole genome shotgun (WGS) entry which is preliminary data.</text>
</comment>
<dbReference type="InterPro" id="IPR036629">
    <property type="entry name" value="YjbJ_sf"/>
</dbReference>
<feature type="transmembrane region" description="Helical" evidence="1">
    <location>
        <begin position="12"/>
        <end position="30"/>
    </location>
</feature>
<sequence length="136" mass="15143">MNNTNNDNGKILMATLAGIGAGIVAGILLAPENGKATRDSVMRSLSKASDDMNVKIKAWTENLKLKSGQASSDDDEQLVMHGSWEDVKGQLRQNYDELTEEDLEYNQGSEHELLDRIQQRLGKTKDEVIRLLSELR</sequence>
<dbReference type="Proteomes" id="UP001597544">
    <property type="component" value="Unassembled WGS sequence"/>
</dbReference>
<evidence type="ECO:0000313" key="3">
    <source>
        <dbReference type="Proteomes" id="UP001597544"/>
    </source>
</evidence>
<keyword evidence="1" id="KW-0812">Transmembrane</keyword>
<accession>A0ABW5IND8</accession>
<name>A0ABW5IND8_9BACT</name>
<proteinExistence type="predicted"/>
<dbReference type="InterPro" id="IPR024623">
    <property type="entry name" value="YtxH"/>
</dbReference>
<dbReference type="SUPFAM" id="SSF69047">
    <property type="entry name" value="Hypothetical protein YjbJ"/>
    <property type="match status" value="1"/>
</dbReference>
<organism evidence="2 3">
    <name type="scientific">Pontibacter locisalis</name>
    <dbReference type="NCBI Taxonomy" id="1719035"/>
    <lineage>
        <taxon>Bacteria</taxon>
        <taxon>Pseudomonadati</taxon>
        <taxon>Bacteroidota</taxon>
        <taxon>Cytophagia</taxon>
        <taxon>Cytophagales</taxon>
        <taxon>Hymenobacteraceae</taxon>
        <taxon>Pontibacter</taxon>
    </lineage>
</organism>
<dbReference type="RefSeq" id="WP_377507225.1">
    <property type="nucleotide sequence ID" value="NZ_JBHULU010000015.1"/>
</dbReference>
<dbReference type="Pfam" id="PF12732">
    <property type="entry name" value="YtxH"/>
    <property type="match status" value="1"/>
</dbReference>
<reference evidence="3" key="1">
    <citation type="journal article" date="2019" name="Int. J. Syst. Evol. Microbiol.">
        <title>The Global Catalogue of Microorganisms (GCM) 10K type strain sequencing project: providing services to taxonomists for standard genome sequencing and annotation.</title>
        <authorList>
            <consortium name="The Broad Institute Genomics Platform"/>
            <consortium name="The Broad Institute Genome Sequencing Center for Infectious Disease"/>
            <person name="Wu L."/>
            <person name="Ma J."/>
        </authorList>
    </citation>
    <scope>NUCLEOTIDE SEQUENCE [LARGE SCALE GENOMIC DNA]</scope>
    <source>
        <strain evidence="3">KCTC 42498</strain>
    </source>
</reference>
<keyword evidence="1" id="KW-0472">Membrane</keyword>
<dbReference type="EMBL" id="JBHULU010000015">
    <property type="protein sequence ID" value="MFD2514503.1"/>
    <property type="molecule type" value="Genomic_DNA"/>
</dbReference>
<protein>
    <submittedName>
        <fullName evidence="2">YtxH domain-containing protein</fullName>
    </submittedName>
</protein>
<gene>
    <name evidence="2" type="ORF">ACFSRY_11545</name>
</gene>
<keyword evidence="3" id="KW-1185">Reference proteome</keyword>
<dbReference type="Gene3D" id="1.10.1470.10">
    <property type="entry name" value="YjbJ"/>
    <property type="match status" value="1"/>
</dbReference>
<evidence type="ECO:0000256" key="1">
    <source>
        <dbReference type="SAM" id="Phobius"/>
    </source>
</evidence>
<evidence type="ECO:0000313" key="2">
    <source>
        <dbReference type="EMBL" id="MFD2514503.1"/>
    </source>
</evidence>